<dbReference type="Gene3D" id="3.20.20.150">
    <property type="entry name" value="Divalent-metal-dependent TIM barrel enzymes"/>
    <property type="match status" value="1"/>
</dbReference>
<evidence type="ECO:0000256" key="3">
    <source>
        <dbReference type="PIRSR" id="PIRSR006241-50"/>
    </source>
</evidence>
<gene>
    <name evidence="5" type="ORF">AS156_37135</name>
</gene>
<dbReference type="InterPro" id="IPR053398">
    <property type="entry name" value="HPT_OtnI_isomerases"/>
</dbReference>
<name>A0A109JZ61_9BRAD</name>
<comment type="similarity">
    <text evidence="2">Belongs to the hyi family.</text>
</comment>
<dbReference type="AlphaFoldDB" id="A0A109JZ61"/>
<dbReference type="PIRSF" id="PIRSF006241">
    <property type="entry name" value="HyI"/>
    <property type="match status" value="1"/>
</dbReference>
<organism evidence="5 6">
    <name type="scientific">Bradyrhizobium macuxiense</name>
    <dbReference type="NCBI Taxonomy" id="1755647"/>
    <lineage>
        <taxon>Bacteria</taxon>
        <taxon>Pseudomonadati</taxon>
        <taxon>Pseudomonadota</taxon>
        <taxon>Alphaproteobacteria</taxon>
        <taxon>Hyphomicrobiales</taxon>
        <taxon>Nitrobacteraceae</taxon>
        <taxon>Bradyrhizobium</taxon>
    </lineage>
</organism>
<dbReference type="InterPro" id="IPR050417">
    <property type="entry name" value="Sugar_Epim/Isomerase"/>
</dbReference>
<comment type="caution">
    <text evidence="5">The sequence shown here is derived from an EMBL/GenBank/DDBJ whole genome shotgun (WGS) entry which is preliminary data.</text>
</comment>
<dbReference type="RefSeq" id="WP_066504380.1">
    <property type="nucleotide sequence ID" value="NZ_LNCU01000040.1"/>
</dbReference>
<dbReference type="PANTHER" id="PTHR43489">
    <property type="entry name" value="ISOMERASE"/>
    <property type="match status" value="1"/>
</dbReference>
<dbReference type="GO" id="GO:0046487">
    <property type="term" value="P:glyoxylate metabolic process"/>
    <property type="evidence" value="ECO:0007669"/>
    <property type="project" value="TreeGrafter"/>
</dbReference>
<keyword evidence="5" id="KW-0670">Pyruvate</keyword>
<feature type="active site" description="Proton donor/acceptor" evidence="3">
    <location>
        <position position="141"/>
    </location>
</feature>
<feature type="domain" description="Xylose isomerase-like TIM barrel" evidence="4">
    <location>
        <begin position="21"/>
        <end position="254"/>
    </location>
</feature>
<sequence>MPRFAANLSMMFNEVPFLDRFQAAAKAGFTAVEFLFPYDHPADEVGKRLHGNGLTQALFNLPPGDWNAGEKGFAALPDRFTDLQRSLTAALPYAQATGVKRLHLMAGIANRNDPKAVAAFRKSVAYAAEFFAPHGLDVVIEPINPRNVPGYFLNDFTFAHDLINELKIPNLKLQFDIYHCQIVHGDVTMRLREMMPVIGHIQIASIPSRNEPDGEELNYPFLFGELDRLGYGGFVGCEYNPRGKTTDGLAWFKPYAGVKP</sequence>
<proteinExistence type="inferred from homology"/>
<dbReference type="PANTHER" id="PTHR43489:SF6">
    <property type="entry name" value="HYDROXYPYRUVATE ISOMERASE-RELATED"/>
    <property type="match status" value="1"/>
</dbReference>
<dbReference type="FunFam" id="3.20.20.150:FF:000007">
    <property type="entry name" value="Hydroxypyruvate isomerase"/>
    <property type="match status" value="1"/>
</dbReference>
<reference evidence="5 6" key="1">
    <citation type="submission" date="2015-11" db="EMBL/GenBank/DDBJ databases">
        <title>Draft Genome Sequence of the Strain BR 10303 (Bradyrhizobium sp.) isolated from nodules of Centrolobium paraense.</title>
        <authorList>
            <person name="Zelli J.E."/>
            <person name="Simoes-Araujo J.L."/>
            <person name="Barauna A.C."/>
            <person name="Silva K."/>
        </authorList>
    </citation>
    <scope>NUCLEOTIDE SEQUENCE [LARGE SCALE GENOMIC DNA]</scope>
    <source>
        <strain evidence="5 6">BR 10303</strain>
    </source>
</reference>
<dbReference type="NCBIfam" id="NF043033">
    <property type="entry name" value="OxoTetrIsom"/>
    <property type="match status" value="1"/>
</dbReference>
<evidence type="ECO:0000259" key="4">
    <source>
        <dbReference type="Pfam" id="PF01261"/>
    </source>
</evidence>
<dbReference type="SUPFAM" id="SSF51658">
    <property type="entry name" value="Xylose isomerase-like"/>
    <property type="match status" value="1"/>
</dbReference>
<keyword evidence="6" id="KW-1185">Reference proteome</keyword>
<evidence type="ECO:0000256" key="1">
    <source>
        <dbReference type="ARBA" id="ARBA00023235"/>
    </source>
</evidence>
<keyword evidence="1 2" id="KW-0413">Isomerase</keyword>
<protein>
    <submittedName>
        <fullName evidence="5">Hydroxypyruvate isomerase</fullName>
    </submittedName>
</protein>
<evidence type="ECO:0000313" key="5">
    <source>
        <dbReference type="EMBL" id="KWV57834.1"/>
    </source>
</evidence>
<dbReference type="GO" id="GO:0008903">
    <property type="term" value="F:hydroxypyruvate isomerase activity"/>
    <property type="evidence" value="ECO:0007669"/>
    <property type="project" value="TreeGrafter"/>
</dbReference>
<accession>A0A109JZ61</accession>
<dbReference type="Proteomes" id="UP000057737">
    <property type="component" value="Unassembled WGS sequence"/>
</dbReference>
<evidence type="ECO:0000256" key="2">
    <source>
        <dbReference type="PIRNR" id="PIRNR006241"/>
    </source>
</evidence>
<dbReference type="InterPro" id="IPR013022">
    <property type="entry name" value="Xyl_isomerase-like_TIM-brl"/>
</dbReference>
<dbReference type="OrthoDB" id="9786584at2"/>
<dbReference type="InterPro" id="IPR026040">
    <property type="entry name" value="HyI-like"/>
</dbReference>
<dbReference type="InterPro" id="IPR036237">
    <property type="entry name" value="Xyl_isomerase-like_sf"/>
</dbReference>
<dbReference type="EMBL" id="LNCU01000040">
    <property type="protein sequence ID" value="KWV57834.1"/>
    <property type="molecule type" value="Genomic_DNA"/>
</dbReference>
<dbReference type="Pfam" id="PF01261">
    <property type="entry name" value="AP_endonuc_2"/>
    <property type="match status" value="1"/>
</dbReference>
<feature type="active site" description="Proton donor/acceptor" evidence="3">
    <location>
        <position position="238"/>
    </location>
</feature>
<evidence type="ECO:0000313" key="6">
    <source>
        <dbReference type="Proteomes" id="UP000057737"/>
    </source>
</evidence>